<sequence>MGSDAAPTVPSASHDPMQANVAQSHPLPPSSLDADPHSADGTREVGGGGTREEGSKGDARAPQRESSIWHNDLPPSPPLTRPNTSHSARHEVLEQDITEETIGKGYSEDANHDLSKTVVEHGADVEYEEVKPRVTVVRQASRIQVDTKLEPQPWDLVDPPETNGQTNAEYYASQKYNNLGSVRARALIPKSSYYFGPPPSDSAYGTQPMGQIGVHHPREILRVERDYTGGELIQFAPIYPLELEGRITPTQFLESINAVNELLIAAHSLRHSFLDNFLSVFTLQLSRLLMTTHFEKKMRQLQQLIDELNAQVYNPVGLNILWPKKVAFLFMEIEYY</sequence>
<evidence type="ECO:0000256" key="1">
    <source>
        <dbReference type="ARBA" id="ARBA00004406"/>
    </source>
</evidence>
<protein>
    <recommendedName>
        <fullName evidence="4">Ras modification protein ERF4</fullName>
    </recommendedName>
</protein>
<evidence type="ECO:0000256" key="3">
    <source>
        <dbReference type="ARBA" id="ARBA00011396"/>
    </source>
</evidence>
<evidence type="ECO:0000256" key="2">
    <source>
        <dbReference type="ARBA" id="ARBA00007732"/>
    </source>
</evidence>
<comment type="similarity">
    <text evidence="2">Belongs to the ERF4 family.</text>
</comment>
<dbReference type="GO" id="GO:0005789">
    <property type="term" value="C:endoplasmic reticulum membrane"/>
    <property type="evidence" value="ECO:0007669"/>
    <property type="project" value="UniProtKB-SubCell"/>
</dbReference>
<feature type="compositionally biased region" description="Basic and acidic residues" evidence="7">
    <location>
        <begin position="34"/>
        <end position="43"/>
    </location>
</feature>
<dbReference type="PANTHER" id="PTHR13254">
    <property type="entry name" value="GOLGI AUTOANTIGEN, GOLGIN SUBFAMILY A, 7"/>
    <property type="match status" value="1"/>
</dbReference>
<dbReference type="AlphaFoldDB" id="A0AAD6UJL6"/>
<evidence type="ECO:0000259" key="8">
    <source>
        <dbReference type="Pfam" id="PF10256"/>
    </source>
</evidence>
<keyword evidence="5" id="KW-0256">Endoplasmic reticulum</keyword>
<feature type="domain" description="Golgin subfamily A member 7/ERF4" evidence="8">
    <location>
        <begin position="220"/>
        <end position="332"/>
    </location>
</feature>
<reference evidence="9" key="1">
    <citation type="submission" date="2023-03" db="EMBL/GenBank/DDBJ databases">
        <title>Massive genome expansion in bonnet fungi (Mycena s.s.) driven by repeated elements and novel gene families across ecological guilds.</title>
        <authorList>
            <consortium name="Lawrence Berkeley National Laboratory"/>
            <person name="Harder C.B."/>
            <person name="Miyauchi S."/>
            <person name="Viragh M."/>
            <person name="Kuo A."/>
            <person name="Thoen E."/>
            <person name="Andreopoulos B."/>
            <person name="Lu D."/>
            <person name="Skrede I."/>
            <person name="Drula E."/>
            <person name="Henrissat B."/>
            <person name="Morin E."/>
            <person name="Kohler A."/>
            <person name="Barry K."/>
            <person name="LaButti K."/>
            <person name="Morin E."/>
            <person name="Salamov A."/>
            <person name="Lipzen A."/>
            <person name="Mereny Z."/>
            <person name="Hegedus B."/>
            <person name="Baldrian P."/>
            <person name="Stursova M."/>
            <person name="Weitz H."/>
            <person name="Taylor A."/>
            <person name="Grigoriev I.V."/>
            <person name="Nagy L.G."/>
            <person name="Martin F."/>
            <person name="Kauserud H."/>
        </authorList>
    </citation>
    <scope>NUCLEOTIDE SEQUENCE</scope>
    <source>
        <strain evidence="9">CBHHK173m</strain>
    </source>
</reference>
<comment type="caution">
    <text evidence="9">The sequence shown here is derived from an EMBL/GenBank/DDBJ whole genome shotgun (WGS) entry which is preliminary data.</text>
</comment>
<dbReference type="Proteomes" id="UP001222325">
    <property type="component" value="Unassembled WGS sequence"/>
</dbReference>
<keyword evidence="10" id="KW-1185">Reference proteome</keyword>
<evidence type="ECO:0000313" key="9">
    <source>
        <dbReference type="EMBL" id="KAJ7102507.1"/>
    </source>
</evidence>
<feature type="region of interest" description="Disordered" evidence="7">
    <location>
        <begin position="1"/>
        <end position="96"/>
    </location>
</feature>
<keyword evidence="6" id="KW-0472">Membrane</keyword>
<comment type="subcellular location">
    <subcellularLocation>
        <location evidence="1">Endoplasmic reticulum membrane</location>
        <topology evidence="1">Peripheral membrane protein</topology>
    </subcellularLocation>
</comment>
<accession>A0AAD6UJL6</accession>
<proteinExistence type="inferred from homology"/>
<name>A0AAD6UJL6_9AGAR</name>
<dbReference type="EMBL" id="JARJCN010000003">
    <property type="protein sequence ID" value="KAJ7102507.1"/>
    <property type="molecule type" value="Genomic_DNA"/>
</dbReference>
<dbReference type="InterPro" id="IPR019383">
    <property type="entry name" value="Golgin_A_7/ERF4"/>
</dbReference>
<dbReference type="InterPro" id="IPR051371">
    <property type="entry name" value="Ras_palmitoyltransferase"/>
</dbReference>
<feature type="compositionally biased region" description="Basic and acidic residues" evidence="7">
    <location>
        <begin position="50"/>
        <end position="63"/>
    </location>
</feature>
<evidence type="ECO:0000256" key="6">
    <source>
        <dbReference type="ARBA" id="ARBA00023136"/>
    </source>
</evidence>
<evidence type="ECO:0000256" key="4">
    <source>
        <dbReference type="ARBA" id="ARBA00018463"/>
    </source>
</evidence>
<evidence type="ECO:0000256" key="5">
    <source>
        <dbReference type="ARBA" id="ARBA00022824"/>
    </source>
</evidence>
<dbReference type="GO" id="GO:0006612">
    <property type="term" value="P:protein targeting to membrane"/>
    <property type="evidence" value="ECO:0007669"/>
    <property type="project" value="TreeGrafter"/>
</dbReference>
<dbReference type="Pfam" id="PF10256">
    <property type="entry name" value="Erf4"/>
    <property type="match status" value="1"/>
</dbReference>
<dbReference type="GO" id="GO:0031211">
    <property type="term" value="C:endoplasmic reticulum palmitoyltransferase complex"/>
    <property type="evidence" value="ECO:0007669"/>
    <property type="project" value="TreeGrafter"/>
</dbReference>
<evidence type="ECO:0000256" key="7">
    <source>
        <dbReference type="SAM" id="MobiDB-lite"/>
    </source>
</evidence>
<organism evidence="9 10">
    <name type="scientific">Mycena belliarum</name>
    <dbReference type="NCBI Taxonomy" id="1033014"/>
    <lineage>
        <taxon>Eukaryota</taxon>
        <taxon>Fungi</taxon>
        <taxon>Dikarya</taxon>
        <taxon>Basidiomycota</taxon>
        <taxon>Agaricomycotina</taxon>
        <taxon>Agaricomycetes</taxon>
        <taxon>Agaricomycetidae</taxon>
        <taxon>Agaricales</taxon>
        <taxon>Marasmiineae</taxon>
        <taxon>Mycenaceae</taxon>
        <taxon>Mycena</taxon>
    </lineage>
</organism>
<gene>
    <name evidence="9" type="ORF">B0H15DRAFT_876063</name>
</gene>
<comment type="subunit">
    <text evidence="3">Interacts with ERF2.</text>
</comment>
<dbReference type="PANTHER" id="PTHR13254:SF0">
    <property type="entry name" value="GOLGIN SUBFAMILY A MEMBER 7_ERF4 DOMAIN-CONTAINING PROTEIN"/>
    <property type="match status" value="1"/>
</dbReference>
<evidence type="ECO:0000313" key="10">
    <source>
        <dbReference type="Proteomes" id="UP001222325"/>
    </source>
</evidence>